<dbReference type="RefSeq" id="WP_126606700.1">
    <property type="nucleotide sequence ID" value="NZ_AP025144.1"/>
</dbReference>
<dbReference type="InterPro" id="IPR021431">
    <property type="entry name" value="DUF3080"/>
</dbReference>
<evidence type="ECO:0000313" key="2">
    <source>
        <dbReference type="Proteomes" id="UP001156690"/>
    </source>
</evidence>
<accession>A0AAV5NKA5</accession>
<sequence length="337" mass="38733">MSSRVLAIVCVTMLSGCTDPVLSMYDDYITRIARVQDVSSLSVPDTIYISLPDKKLLQTPIPRISIGLLESYELRRCGLFELIAERNSSLGKVQDEFHLFDYETRFITGVDKCLNHPDISEEVQRKLSIAHTEKKRHYPLHLQHVITQSDAWRTQLSGKEWLPIKGAFGLTELNLALKPFYNITLQLSETSEDEEHSTLSEHFVTPSQEVIETTNVIGSLSFSLVNSTLWLNQATEQLNQFDGNIRCGEKRDNTQFTYMKNVFQSQYVEKIQPYLSKLDTIYRKLNVELAVILKKTNESYPNFYEIEQHHKGFKSAILSHVKYWQRLFARCGGAPDS</sequence>
<dbReference type="AlphaFoldDB" id="A0AAV5NKA5"/>
<keyword evidence="2" id="KW-1185">Reference proteome</keyword>
<dbReference type="EMBL" id="BSNX01000001">
    <property type="protein sequence ID" value="GLQ70647.1"/>
    <property type="molecule type" value="Genomic_DNA"/>
</dbReference>
<protein>
    <recommendedName>
        <fullName evidence="3">DUF3080 domain-containing protein</fullName>
    </recommendedName>
</protein>
<dbReference type="PROSITE" id="PS51257">
    <property type="entry name" value="PROKAR_LIPOPROTEIN"/>
    <property type="match status" value="1"/>
</dbReference>
<evidence type="ECO:0008006" key="3">
    <source>
        <dbReference type="Google" id="ProtNLM"/>
    </source>
</evidence>
<dbReference type="Proteomes" id="UP001156690">
    <property type="component" value="Unassembled WGS sequence"/>
</dbReference>
<comment type="caution">
    <text evidence="1">The sequence shown here is derived from an EMBL/GenBank/DDBJ whole genome shotgun (WGS) entry which is preliminary data.</text>
</comment>
<name>A0AAV5NKA5_9VIBR</name>
<evidence type="ECO:0000313" key="1">
    <source>
        <dbReference type="EMBL" id="GLQ70647.1"/>
    </source>
</evidence>
<reference evidence="2" key="1">
    <citation type="journal article" date="2019" name="Int. J. Syst. Evol. Microbiol.">
        <title>The Global Catalogue of Microorganisms (GCM) 10K type strain sequencing project: providing services to taxonomists for standard genome sequencing and annotation.</title>
        <authorList>
            <consortium name="The Broad Institute Genomics Platform"/>
            <consortium name="The Broad Institute Genome Sequencing Center for Infectious Disease"/>
            <person name="Wu L."/>
            <person name="Ma J."/>
        </authorList>
    </citation>
    <scope>NUCLEOTIDE SEQUENCE [LARGE SCALE GENOMIC DNA]</scope>
    <source>
        <strain evidence="2">NBRC 15640</strain>
    </source>
</reference>
<gene>
    <name evidence="1" type="ORF">GCM10007932_00070</name>
</gene>
<organism evidence="1 2">
    <name type="scientific">Vibrio penaeicida</name>
    <dbReference type="NCBI Taxonomy" id="104609"/>
    <lineage>
        <taxon>Bacteria</taxon>
        <taxon>Pseudomonadati</taxon>
        <taxon>Pseudomonadota</taxon>
        <taxon>Gammaproteobacteria</taxon>
        <taxon>Vibrionales</taxon>
        <taxon>Vibrionaceae</taxon>
        <taxon>Vibrio</taxon>
    </lineage>
</organism>
<proteinExistence type="predicted"/>
<dbReference type="Pfam" id="PF11279">
    <property type="entry name" value="DUF3080"/>
    <property type="match status" value="1"/>
</dbReference>